<dbReference type="AlphaFoldDB" id="B9K3F2"/>
<protein>
    <submittedName>
        <fullName evidence="8">Methyl-accepting chemotaxis protein</fullName>
    </submittedName>
</protein>
<dbReference type="PROSITE" id="PS50885">
    <property type="entry name" value="HAMP"/>
    <property type="match status" value="2"/>
</dbReference>
<dbReference type="Gene3D" id="6.10.340.10">
    <property type="match status" value="1"/>
</dbReference>
<reference evidence="8 9" key="1">
    <citation type="journal article" date="2009" name="J. Bacteriol.">
        <title>Genome sequences of three Agrobacterium biovars help elucidate the evolution of multichromosome genomes in bacteria.</title>
        <authorList>
            <person name="Slater S.C."/>
            <person name="Goldman B.S."/>
            <person name="Goodner B."/>
            <person name="Setubal J.C."/>
            <person name="Farrand S.K."/>
            <person name="Nester E.W."/>
            <person name="Burr T.J."/>
            <person name="Banta L."/>
            <person name="Dickerman A.W."/>
            <person name="Paulsen I."/>
            <person name="Otten L."/>
            <person name="Suen G."/>
            <person name="Welch R."/>
            <person name="Almeida N.F."/>
            <person name="Arnold F."/>
            <person name="Burton O.T."/>
            <person name="Du Z."/>
            <person name="Ewing A."/>
            <person name="Godsy E."/>
            <person name="Heisel S."/>
            <person name="Houmiel K.L."/>
            <person name="Jhaveri J."/>
            <person name="Lu J."/>
            <person name="Miller N.M."/>
            <person name="Norton S."/>
            <person name="Chen Q."/>
            <person name="Phoolcharoen W."/>
            <person name="Ohlin V."/>
            <person name="Ondrusek D."/>
            <person name="Pride N."/>
            <person name="Stricklin S.L."/>
            <person name="Sun J."/>
            <person name="Wheeler C."/>
            <person name="Wilson L."/>
            <person name="Zhu H."/>
            <person name="Wood D.W."/>
        </authorList>
    </citation>
    <scope>NUCLEOTIDE SEQUENCE [LARGE SCALE GENOMIC DNA]</scope>
    <source>
        <strain evidence="9">S4 / ATCC BAA-846</strain>
        <plasmid evidence="8 9">pAtS4c</plasmid>
    </source>
</reference>
<keyword evidence="4" id="KW-0175">Coiled coil</keyword>
<dbReference type="GO" id="GO:0007165">
    <property type="term" value="P:signal transduction"/>
    <property type="evidence" value="ECO:0007669"/>
    <property type="project" value="UniProtKB-KW"/>
</dbReference>
<evidence type="ECO:0000256" key="2">
    <source>
        <dbReference type="ARBA" id="ARBA00029447"/>
    </source>
</evidence>
<feature type="domain" description="HAMP" evidence="7">
    <location>
        <begin position="214"/>
        <end position="265"/>
    </location>
</feature>
<keyword evidence="9" id="KW-1185">Reference proteome</keyword>
<accession>B9K3F2</accession>
<dbReference type="InterPro" id="IPR003660">
    <property type="entry name" value="HAMP_dom"/>
</dbReference>
<keyword evidence="5" id="KW-0812">Transmembrane</keyword>
<sequence>MTMARTSIKTALPSLVILAGIVFLAFSTFAVGQISAINSNVGSIATNWLPNVSSAKEMNVALGDLRLAYRNYIMAQSEDQLQKADGAITAAIADFRKQADLYRSLPMTSTDEALIGRVIDVFDGYVVTGSGITGSFKSRGLLASINAVSTELGPVGDRIAEDLDALVDFNTKGAQDAYTASQASYSWTVQTSYIAIGVSVLIMGVIVYFAYFCVARPIEIVRDSIANLAAGQTDRAIPFAGRKDEIGSIAEAIETFRKGAIEKKQLEETAARHRAQAEAERDRMKAETEAAANVRLAEATSGIADGLRRLADGDLSFQITEPFAAEFETLRSDLNSAVMRLGKTVESVARTTHALDGGAREIAQSADDLSKRTEQQAASLEETAAALDQITANLTNSSKRAEEAREAAAHATVSAKHSATVVANAVNAMGRIEASANQIASIIGVVDEIAFQTNLLALNAGVEAARAGDAGKGFAVVAQEVREFAQRSAQAAKEIKGCCHVKFPIPRMG</sequence>
<dbReference type="InterPro" id="IPR004089">
    <property type="entry name" value="MCPsignal_dom"/>
</dbReference>
<dbReference type="Pfam" id="PF00015">
    <property type="entry name" value="MCPsignal"/>
    <property type="match status" value="1"/>
</dbReference>
<keyword evidence="1" id="KW-0145">Chemotaxis</keyword>
<dbReference type="GO" id="GO:0016020">
    <property type="term" value="C:membrane"/>
    <property type="evidence" value="ECO:0007669"/>
    <property type="project" value="InterPro"/>
</dbReference>
<dbReference type="PROSITE" id="PS50111">
    <property type="entry name" value="CHEMOTAXIS_TRANSDUC_2"/>
    <property type="match status" value="1"/>
</dbReference>
<keyword evidence="3" id="KW-0807">Transducer</keyword>
<dbReference type="SMART" id="SM00283">
    <property type="entry name" value="MA"/>
    <property type="match status" value="1"/>
</dbReference>
<dbReference type="Proteomes" id="UP000001596">
    <property type="component" value="Plasmid pAtS4c"/>
</dbReference>
<dbReference type="CDD" id="cd06225">
    <property type="entry name" value="HAMP"/>
    <property type="match status" value="1"/>
</dbReference>
<feature type="coiled-coil region" evidence="4">
    <location>
        <begin position="263"/>
        <end position="294"/>
    </location>
</feature>
<keyword evidence="5" id="KW-0472">Membrane</keyword>
<dbReference type="Gene3D" id="1.10.287.950">
    <property type="entry name" value="Methyl-accepting chemotaxis protein"/>
    <property type="match status" value="1"/>
</dbReference>
<dbReference type="PANTHER" id="PTHR43531">
    <property type="entry name" value="PROTEIN ICFG"/>
    <property type="match status" value="1"/>
</dbReference>
<dbReference type="Pfam" id="PF00672">
    <property type="entry name" value="HAMP"/>
    <property type="match status" value="1"/>
</dbReference>
<evidence type="ECO:0000256" key="5">
    <source>
        <dbReference type="SAM" id="Phobius"/>
    </source>
</evidence>
<evidence type="ECO:0000313" key="8">
    <source>
        <dbReference type="EMBL" id="ACM39400.1"/>
    </source>
</evidence>
<organism evidence="8 9">
    <name type="scientific">Allorhizobium ampelinum (strain ATCC BAA-846 / DSM 112012 / S4)</name>
    <name type="common">Agrobacterium vitis (strain S4)</name>
    <dbReference type="NCBI Taxonomy" id="311402"/>
    <lineage>
        <taxon>Bacteria</taxon>
        <taxon>Pseudomonadati</taxon>
        <taxon>Pseudomonadota</taxon>
        <taxon>Alphaproteobacteria</taxon>
        <taxon>Hyphomicrobiales</taxon>
        <taxon>Rhizobiaceae</taxon>
        <taxon>Rhizobium/Agrobacterium group</taxon>
        <taxon>Allorhizobium</taxon>
        <taxon>Allorhizobium ampelinum</taxon>
    </lineage>
</organism>
<comment type="similarity">
    <text evidence="2">Belongs to the methyl-accepting chemotaxis (MCP) protein family.</text>
</comment>
<dbReference type="SUPFAM" id="SSF158472">
    <property type="entry name" value="HAMP domain-like"/>
    <property type="match status" value="1"/>
</dbReference>
<dbReference type="SMART" id="SM00304">
    <property type="entry name" value="HAMP"/>
    <property type="match status" value="2"/>
</dbReference>
<evidence type="ECO:0000256" key="3">
    <source>
        <dbReference type="PROSITE-ProRule" id="PRU00284"/>
    </source>
</evidence>
<proteinExistence type="inferred from homology"/>
<feature type="domain" description="HAMP" evidence="7">
    <location>
        <begin position="294"/>
        <end position="346"/>
    </location>
</feature>
<geneLocation type="plasmid" evidence="8 9">
    <name>pAtS4c</name>
</geneLocation>
<feature type="domain" description="Methyl-accepting transducer" evidence="6">
    <location>
        <begin position="351"/>
        <end position="497"/>
    </location>
</feature>
<dbReference type="Pfam" id="PF12729">
    <property type="entry name" value="4HB_MCP_1"/>
    <property type="match status" value="1"/>
</dbReference>
<feature type="coiled-coil region" evidence="4">
    <location>
        <begin position="363"/>
        <end position="407"/>
    </location>
</feature>
<dbReference type="EMBL" id="CP000636">
    <property type="protein sequence ID" value="ACM39400.1"/>
    <property type="molecule type" value="Genomic_DNA"/>
</dbReference>
<evidence type="ECO:0000313" key="9">
    <source>
        <dbReference type="Proteomes" id="UP000001596"/>
    </source>
</evidence>
<evidence type="ECO:0000259" key="7">
    <source>
        <dbReference type="PROSITE" id="PS50885"/>
    </source>
</evidence>
<feature type="transmembrane region" description="Helical" evidence="5">
    <location>
        <begin position="193"/>
        <end position="214"/>
    </location>
</feature>
<evidence type="ECO:0000259" key="6">
    <source>
        <dbReference type="PROSITE" id="PS50111"/>
    </source>
</evidence>
<gene>
    <name evidence="8" type="primary">mcpC</name>
    <name evidence="8" type="ordered locus">Avi_9065</name>
</gene>
<evidence type="ECO:0000256" key="1">
    <source>
        <dbReference type="ARBA" id="ARBA00022500"/>
    </source>
</evidence>
<dbReference type="GO" id="GO:0006935">
    <property type="term" value="P:chemotaxis"/>
    <property type="evidence" value="ECO:0007669"/>
    <property type="project" value="UniProtKB-KW"/>
</dbReference>
<dbReference type="PANTHER" id="PTHR43531:SF11">
    <property type="entry name" value="METHYL-ACCEPTING CHEMOTAXIS PROTEIN 3"/>
    <property type="match status" value="1"/>
</dbReference>
<dbReference type="KEGG" id="avi:Avi_9065"/>
<dbReference type="HOGENOM" id="CLU_000445_107_20_5"/>
<evidence type="ECO:0000256" key="4">
    <source>
        <dbReference type="SAM" id="Coils"/>
    </source>
</evidence>
<dbReference type="InterPro" id="IPR024478">
    <property type="entry name" value="HlyB_4HB_MCP"/>
</dbReference>
<keyword evidence="8" id="KW-0614">Plasmid</keyword>
<keyword evidence="5" id="KW-1133">Transmembrane helix</keyword>
<dbReference type="SUPFAM" id="SSF58104">
    <property type="entry name" value="Methyl-accepting chemotaxis protein (MCP) signaling domain"/>
    <property type="match status" value="1"/>
</dbReference>
<name>B9K3F2_ALLAM</name>
<dbReference type="InterPro" id="IPR051310">
    <property type="entry name" value="MCP_chemotaxis"/>
</dbReference>